<accession>A0ABX6ETZ4</accession>
<evidence type="ECO:0000313" key="8">
    <source>
        <dbReference type="EMBL" id="QGN15512.1"/>
    </source>
</evidence>
<evidence type="ECO:0000256" key="5">
    <source>
        <dbReference type="ARBA" id="ARBA00022777"/>
    </source>
</evidence>
<gene>
    <name evidence="8" type="primary">BUD17</name>
    <name evidence="8" type="ORF">FIM1_2203</name>
</gene>
<evidence type="ECO:0000256" key="2">
    <source>
        <dbReference type="ARBA" id="ARBA00012104"/>
    </source>
</evidence>
<evidence type="ECO:0000256" key="3">
    <source>
        <dbReference type="ARBA" id="ARBA00022679"/>
    </source>
</evidence>
<dbReference type="Pfam" id="PF08543">
    <property type="entry name" value="Phos_pyr_kin"/>
    <property type="match status" value="1"/>
</dbReference>
<reference evidence="8 9" key="1">
    <citation type="submission" date="2016-03" db="EMBL/GenBank/DDBJ databases">
        <title>How can Kluyveromyces marxianus grow so fast - potential evolutionary course in Saccharomyces Complex revealed by comparative genomics.</title>
        <authorList>
            <person name="Mo W."/>
            <person name="Lu W."/>
            <person name="Yang X."/>
            <person name="Qi J."/>
            <person name="Lv H."/>
        </authorList>
    </citation>
    <scope>NUCLEOTIDE SEQUENCE [LARGE SCALE GENOMIC DNA]</scope>
    <source>
        <strain evidence="8 9">FIM1</strain>
    </source>
</reference>
<dbReference type="InterPro" id="IPR013749">
    <property type="entry name" value="PM/HMP-P_kinase-1"/>
</dbReference>
<dbReference type="PANTHER" id="PTHR10534:SF12">
    <property type="entry name" value="PYRIDOXAL KINASE BUD17-RELATED"/>
    <property type="match status" value="1"/>
</dbReference>
<evidence type="ECO:0000256" key="1">
    <source>
        <dbReference type="ARBA" id="ARBA00008805"/>
    </source>
</evidence>
<evidence type="ECO:0000256" key="6">
    <source>
        <dbReference type="ARBA" id="ARBA00022840"/>
    </source>
</evidence>
<keyword evidence="5 8" id="KW-0418">Kinase</keyword>
<keyword evidence="4" id="KW-0547">Nucleotide-binding</keyword>
<dbReference type="InterPro" id="IPR004625">
    <property type="entry name" value="PyrdxlKinase"/>
</dbReference>
<protein>
    <recommendedName>
        <fullName evidence="2">pyridoxal kinase</fullName>
        <ecNumber evidence="2">2.7.1.35</ecNumber>
    </recommendedName>
</protein>
<dbReference type="PANTHER" id="PTHR10534">
    <property type="entry name" value="PYRIDOXAL KINASE"/>
    <property type="match status" value="1"/>
</dbReference>
<name>A0ABX6ETZ4_KLUMA</name>
<dbReference type="InterPro" id="IPR029056">
    <property type="entry name" value="Ribokinase-like"/>
</dbReference>
<evidence type="ECO:0000259" key="7">
    <source>
        <dbReference type="Pfam" id="PF08543"/>
    </source>
</evidence>
<evidence type="ECO:0000313" key="9">
    <source>
        <dbReference type="Proteomes" id="UP000422736"/>
    </source>
</evidence>
<keyword evidence="9" id="KW-1185">Reference proteome</keyword>
<evidence type="ECO:0000256" key="4">
    <source>
        <dbReference type="ARBA" id="ARBA00022741"/>
    </source>
</evidence>
<keyword evidence="6" id="KW-0067">ATP-binding</keyword>
<dbReference type="CDD" id="cd01173">
    <property type="entry name" value="pyridoxal_pyridoxamine_kinase"/>
    <property type="match status" value="1"/>
</dbReference>
<feature type="domain" description="Pyridoxamine kinase/Phosphomethylpyrimidine kinase" evidence="7">
    <location>
        <begin position="76"/>
        <end position="262"/>
    </location>
</feature>
<dbReference type="Proteomes" id="UP000422736">
    <property type="component" value="Chromosome 3"/>
</dbReference>
<dbReference type="GO" id="GO:0016301">
    <property type="term" value="F:kinase activity"/>
    <property type="evidence" value="ECO:0007669"/>
    <property type="project" value="UniProtKB-KW"/>
</dbReference>
<proteinExistence type="inferred from homology"/>
<organism evidence="8 9">
    <name type="scientific">Kluyveromyces marxianus</name>
    <name type="common">Yeast</name>
    <name type="synonym">Candida kefyr</name>
    <dbReference type="NCBI Taxonomy" id="4911"/>
    <lineage>
        <taxon>Eukaryota</taxon>
        <taxon>Fungi</taxon>
        <taxon>Dikarya</taxon>
        <taxon>Ascomycota</taxon>
        <taxon>Saccharomycotina</taxon>
        <taxon>Saccharomycetes</taxon>
        <taxon>Saccharomycetales</taxon>
        <taxon>Saccharomycetaceae</taxon>
        <taxon>Kluyveromyces</taxon>
    </lineage>
</organism>
<dbReference type="EC" id="2.7.1.35" evidence="2"/>
<comment type="similarity">
    <text evidence="1">Belongs to the pyridoxine kinase family.</text>
</comment>
<dbReference type="SUPFAM" id="SSF53613">
    <property type="entry name" value="Ribokinase-like"/>
    <property type="match status" value="1"/>
</dbReference>
<dbReference type="EMBL" id="CP015056">
    <property type="protein sequence ID" value="QGN15512.1"/>
    <property type="molecule type" value="Genomic_DNA"/>
</dbReference>
<dbReference type="NCBIfam" id="TIGR00687">
    <property type="entry name" value="pyridox_kin"/>
    <property type="match status" value="1"/>
</dbReference>
<sequence>MVIGKKVLSIQSHVVHGYVGNKAASFPLQCKGWDVDALNTVQFSNHPAYGFISGFKSNSDDLESIIEDGLVGGLKMKYNAVLTGYLPDTEGLRKIGTVVRKMCEDDRDLKWLLDPVLGDDGKLYVPEATVAIYEQILRDGSVFLATPNQFELEILTGLRIFDLASLKSTMKRFHELYPKVCYLVVTSVDFESDNFVSTCTDFTDYWYFTVPRIKAHFSGSGDLFSAILMDLLLSSKDENVDLPLALNKALSLVDEVLQRTYDLTVKPTQEPEQPFRINDLKIIQCKDLFRNVYVAKFKCNKL</sequence>
<dbReference type="Gene3D" id="3.40.1190.20">
    <property type="match status" value="1"/>
</dbReference>
<keyword evidence="3" id="KW-0808">Transferase</keyword>